<dbReference type="Proteomes" id="UP000094412">
    <property type="component" value="Unassembled WGS sequence"/>
</dbReference>
<sequence>MTARALGGSLILTASVAFGLAGTPARAGEALQPTITTSIERHYTTNAMRSDKPVADWYSLLRGTFFRKWGDEDAYVSLNAEGQATRHDEVTIEDDRAGGVQVQAFRRLAGGLELRGTLAYNATTKGDHIDFGPVVIGTRTLKQVVSGQVQVGLDLGNATALIVDATTSFEKAGLTHFENDIFLPSKLDPDKRNAQVAIKLVRTLGQFTLGVQATALRIAVERLGSPPVGVSLNQYGLRGEITYVGAGGATAGLALGAELLHGADDTYSRIRPAWQLTFAKPLPKGFDLRGTWYGRYETADSDDPLASWVNRGEFEVGYKLREDLKLASGVACEFKRNLLWENVERKRIFYAEATYDASARAAVVLRVDVTRTFKTVIDVRENTVDTFIALRAKI</sequence>
<comment type="caution">
    <text evidence="2">The sequence shown here is derived from an EMBL/GenBank/DDBJ whole genome shotgun (WGS) entry which is preliminary data.</text>
</comment>
<organism evidence="2 3">
    <name type="scientific">Mesorhizobium hungaricum</name>
    <dbReference type="NCBI Taxonomy" id="1566387"/>
    <lineage>
        <taxon>Bacteria</taxon>
        <taxon>Pseudomonadati</taxon>
        <taxon>Pseudomonadota</taxon>
        <taxon>Alphaproteobacteria</taxon>
        <taxon>Hyphomicrobiales</taxon>
        <taxon>Phyllobacteriaceae</taxon>
        <taxon>Mesorhizobium</taxon>
    </lineage>
</organism>
<evidence type="ECO:0000313" key="3">
    <source>
        <dbReference type="Proteomes" id="UP000094412"/>
    </source>
</evidence>
<gene>
    <name evidence="2" type="ORF">QV13_17215</name>
</gene>
<accession>A0A1C2DP57</accession>
<evidence type="ECO:0008006" key="4">
    <source>
        <dbReference type="Google" id="ProtNLM"/>
    </source>
</evidence>
<dbReference type="EMBL" id="MDEO01000033">
    <property type="protein sequence ID" value="OCX16537.1"/>
    <property type="molecule type" value="Genomic_DNA"/>
</dbReference>
<dbReference type="AlphaFoldDB" id="A0A1C2DP57"/>
<evidence type="ECO:0000313" key="2">
    <source>
        <dbReference type="EMBL" id="OCX16537.1"/>
    </source>
</evidence>
<keyword evidence="3" id="KW-1185">Reference proteome</keyword>
<keyword evidence="1" id="KW-0732">Signal</keyword>
<protein>
    <recommendedName>
        <fullName evidence="4">Porin</fullName>
    </recommendedName>
</protein>
<feature type="chain" id="PRO_5008659554" description="Porin" evidence="1">
    <location>
        <begin position="28"/>
        <end position="394"/>
    </location>
</feature>
<reference evidence="2 3" key="1">
    <citation type="submission" date="2016-08" db="EMBL/GenBank/DDBJ databases">
        <title>Whole genome sequence of Mesorhizobium sp. strain UASWS1009 isolated from industrial sewage.</title>
        <authorList>
            <person name="Crovadore J."/>
            <person name="Calmin G."/>
            <person name="Chablais R."/>
            <person name="Cochard B."/>
            <person name="Lefort F."/>
        </authorList>
    </citation>
    <scope>NUCLEOTIDE SEQUENCE [LARGE SCALE GENOMIC DNA]</scope>
    <source>
        <strain evidence="2 3">UASWS1009</strain>
    </source>
</reference>
<proteinExistence type="predicted"/>
<evidence type="ECO:0000256" key="1">
    <source>
        <dbReference type="SAM" id="SignalP"/>
    </source>
</evidence>
<name>A0A1C2DP57_9HYPH</name>
<feature type="signal peptide" evidence="1">
    <location>
        <begin position="1"/>
        <end position="27"/>
    </location>
</feature>